<evidence type="ECO:0000313" key="1">
    <source>
        <dbReference type="EMBL" id="EGK05571.1"/>
    </source>
</evidence>
<comment type="caution">
    <text evidence="1">The sequence shown here is derived from an EMBL/GenBank/DDBJ whole genome shotgun (WGS) entry which is preliminary data.</text>
</comment>
<dbReference type="EMBL" id="ADLW01000014">
    <property type="protein sequence ID" value="EGK05571.1"/>
    <property type="molecule type" value="Genomic_DNA"/>
</dbReference>
<organism evidence="1 2">
    <name type="scientific">Dysgonomonas mossii DSM 22836</name>
    <dbReference type="NCBI Taxonomy" id="742767"/>
    <lineage>
        <taxon>Bacteria</taxon>
        <taxon>Pseudomonadati</taxon>
        <taxon>Bacteroidota</taxon>
        <taxon>Bacteroidia</taxon>
        <taxon>Bacteroidales</taxon>
        <taxon>Dysgonomonadaceae</taxon>
        <taxon>Dysgonomonas</taxon>
    </lineage>
</organism>
<dbReference type="STRING" id="742767.HMPREF9456_02772"/>
<name>F8X3E4_9BACT</name>
<keyword evidence="2" id="KW-1185">Reference proteome</keyword>
<dbReference type="HOGENOM" id="CLU_2632443_0_0_10"/>
<evidence type="ECO:0000313" key="2">
    <source>
        <dbReference type="Proteomes" id="UP000006420"/>
    </source>
</evidence>
<proteinExistence type="predicted"/>
<dbReference type="Proteomes" id="UP000006420">
    <property type="component" value="Unassembled WGS sequence"/>
</dbReference>
<dbReference type="AlphaFoldDB" id="F8X3E4"/>
<accession>F8X3E4</accession>
<gene>
    <name evidence="1" type="ORF">HMPREF9456_02772</name>
</gene>
<sequence>MNFSNISETDIYIVNPKSLVAFRVLFKESVVFQFTLNCALNINLQQRAVPPFNIHFYIIATNSPFVYLTFQDFLLSG</sequence>
<reference evidence="1 2" key="1">
    <citation type="submission" date="2011-04" db="EMBL/GenBank/DDBJ databases">
        <title>The Genome Sequence of Dysgonomonas mossii DSM 22836.</title>
        <authorList>
            <consortium name="The Broad Institute Genome Sequencing Platform"/>
            <person name="Earl A."/>
            <person name="Ward D."/>
            <person name="Feldgarden M."/>
            <person name="Gevers D."/>
            <person name="Pudlo N."/>
            <person name="Martens E."/>
            <person name="Allen-Vercoe E."/>
            <person name="Young S.K."/>
            <person name="Zeng Q."/>
            <person name="Gargeya S."/>
            <person name="Fitzgerald M."/>
            <person name="Haas B."/>
            <person name="Abouelleil A."/>
            <person name="Alvarado L."/>
            <person name="Arachchi H.M."/>
            <person name="Berlin A."/>
            <person name="Brown A."/>
            <person name="Chapman S.B."/>
            <person name="Chen Z."/>
            <person name="Dunbar C."/>
            <person name="Freedman E."/>
            <person name="Gearin G."/>
            <person name="Gellesch M."/>
            <person name="Goldberg J."/>
            <person name="Griggs A."/>
            <person name="Gujja S."/>
            <person name="Heiman D."/>
            <person name="Howarth C."/>
            <person name="Larson L."/>
            <person name="Lui A."/>
            <person name="MacDonald P.J.P."/>
            <person name="Mehta T."/>
            <person name="Montmayeur A."/>
            <person name="Murphy C."/>
            <person name="Neiman D."/>
            <person name="Pearson M."/>
            <person name="Priest M."/>
            <person name="Roberts A."/>
            <person name="Saif S."/>
            <person name="Shea T."/>
            <person name="Shenoy N."/>
            <person name="Sisk P."/>
            <person name="Stolte C."/>
            <person name="Sykes S."/>
            <person name="Yandava C."/>
            <person name="Wortman J."/>
            <person name="Nusbaum C."/>
            <person name="Birren B."/>
        </authorList>
    </citation>
    <scope>NUCLEOTIDE SEQUENCE [LARGE SCALE GENOMIC DNA]</scope>
    <source>
        <strain evidence="1 2">DSM 22836</strain>
    </source>
</reference>
<protein>
    <submittedName>
        <fullName evidence="1">Uncharacterized protein</fullName>
    </submittedName>
</protein>